<protein>
    <submittedName>
        <fullName evidence="1">Uncharacterized protein</fullName>
    </submittedName>
</protein>
<name>A0A1G2B7W4_9BACT</name>
<comment type="caution">
    <text evidence="1">The sequence shown here is derived from an EMBL/GenBank/DDBJ whole genome shotgun (WGS) entry which is preliminary data.</text>
</comment>
<dbReference type="STRING" id="1798542.A3F54_02680"/>
<sequence length="235" mass="25555">MGYYENLNSNWHSGVPPNIRNYAAATQSGTNPTGLFGASYDAPSYVPSWKSEYASLPYLQGQIGPAQASVAALRGEAMRPAGTASPWAELSTKSQYAQAAQAKNRLARDLAGSQATASSQLAMRGGLTGGARERLAQSGSRGFMEMGQDVGRQTRENLFNIQLQDEQSRQRQLAALPEQELMIPKLLTGARGGDVGQQIDEVGRQNLFNMNAFNQRMRVLSAQRIADAQRWEAED</sequence>
<proteinExistence type="predicted"/>
<dbReference type="EMBL" id="MHKD01000007">
    <property type="protein sequence ID" value="OGY85085.1"/>
    <property type="molecule type" value="Genomic_DNA"/>
</dbReference>
<organism evidence="1 2">
    <name type="scientific">Candidatus Kerfeldbacteria bacterium RIFCSPHIGHO2_12_FULL_48_17</name>
    <dbReference type="NCBI Taxonomy" id="1798542"/>
    <lineage>
        <taxon>Bacteria</taxon>
        <taxon>Candidatus Kerfeldiibacteriota</taxon>
    </lineage>
</organism>
<accession>A0A1G2B7W4</accession>
<evidence type="ECO:0000313" key="2">
    <source>
        <dbReference type="Proteomes" id="UP000176952"/>
    </source>
</evidence>
<dbReference type="AlphaFoldDB" id="A0A1G2B7W4"/>
<evidence type="ECO:0000313" key="1">
    <source>
        <dbReference type="EMBL" id="OGY85085.1"/>
    </source>
</evidence>
<gene>
    <name evidence="1" type="ORF">A3F54_02680</name>
</gene>
<reference evidence="1 2" key="1">
    <citation type="journal article" date="2016" name="Nat. Commun.">
        <title>Thousands of microbial genomes shed light on interconnected biogeochemical processes in an aquifer system.</title>
        <authorList>
            <person name="Anantharaman K."/>
            <person name="Brown C.T."/>
            <person name="Hug L.A."/>
            <person name="Sharon I."/>
            <person name="Castelle C.J."/>
            <person name="Probst A.J."/>
            <person name="Thomas B.C."/>
            <person name="Singh A."/>
            <person name="Wilkins M.J."/>
            <person name="Karaoz U."/>
            <person name="Brodie E.L."/>
            <person name="Williams K.H."/>
            <person name="Hubbard S.S."/>
            <person name="Banfield J.F."/>
        </authorList>
    </citation>
    <scope>NUCLEOTIDE SEQUENCE [LARGE SCALE GENOMIC DNA]</scope>
</reference>
<dbReference type="Proteomes" id="UP000176952">
    <property type="component" value="Unassembled WGS sequence"/>
</dbReference>